<sequence>MNQDMDIKEIIPDHARIGTWVGRCHVPQELAFNNVEGPHVVWVKNGEVFDLSYYYKSTSQLISSDSYMSVLTTGDANIRKIGTLSDILNNTLFYNQNGNQPFFMAPNDTQAVKACGVTFIKSLLERVIEEKAKGDPSLAKQIRGEITSTIGEGLNEIKPGSEHAIKLKEELKRRGIWSQYLEVGIGPDAEVFTKSQPFSSIGFGAEVGVLHDSSWNNPEPEVVLVVSNTGKIVGAALGNDVNLRDYEGRSALLLGEAKDQNGSCAIGPLFRLFDDTFSLKDVKACNVSLTIEGEDGFLLEDASDMGSISRSPEDLVAQVLNGNHQYPDGFVLFCGTMFAPTLDRGEEGMGFTHKINDKVTIASPKLGKLINWVNNSDKIPKWNFGINAFVDYTYKRMTLSQRAENA</sequence>
<evidence type="ECO:0000313" key="4">
    <source>
        <dbReference type="Proteomes" id="UP001595814"/>
    </source>
</evidence>
<dbReference type="PANTHER" id="PTHR42796:SF7">
    <property type="entry name" value="2-DEHYDRO-3-DEOXY-D-ARABINONATE DEHYDRATASE"/>
    <property type="match status" value="1"/>
</dbReference>
<keyword evidence="2" id="KW-0479">Metal-binding</keyword>
<dbReference type="InterPro" id="IPR036663">
    <property type="entry name" value="Fumarylacetoacetase_C_sf"/>
</dbReference>
<dbReference type="RefSeq" id="WP_192462147.1">
    <property type="nucleotide sequence ID" value="NZ_JACYFJ010000003.1"/>
</dbReference>
<proteinExistence type="inferred from homology"/>
<dbReference type="EMBL" id="JBHSAW010000003">
    <property type="protein sequence ID" value="MFC4094946.1"/>
    <property type="molecule type" value="Genomic_DNA"/>
</dbReference>
<evidence type="ECO:0000256" key="1">
    <source>
        <dbReference type="ARBA" id="ARBA00010211"/>
    </source>
</evidence>
<dbReference type="GO" id="GO:0016787">
    <property type="term" value="F:hydrolase activity"/>
    <property type="evidence" value="ECO:0007669"/>
    <property type="project" value="UniProtKB-KW"/>
</dbReference>
<evidence type="ECO:0000256" key="2">
    <source>
        <dbReference type="ARBA" id="ARBA00022723"/>
    </source>
</evidence>
<dbReference type="InterPro" id="IPR051121">
    <property type="entry name" value="FAH"/>
</dbReference>
<keyword evidence="3" id="KW-0378">Hydrolase</keyword>
<comment type="caution">
    <text evidence="3">The sequence shown here is derived from an EMBL/GenBank/DDBJ whole genome shotgun (WGS) entry which is preliminary data.</text>
</comment>
<reference evidence="4" key="1">
    <citation type="journal article" date="2019" name="Int. J. Syst. Evol. Microbiol.">
        <title>The Global Catalogue of Microorganisms (GCM) 10K type strain sequencing project: providing services to taxonomists for standard genome sequencing and annotation.</title>
        <authorList>
            <consortium name="The Broad Institute Genomics Platform"/>
            <consortium name="The Broad Institute Genome Sequencing Center for Infectious Disease"/>
            <person name="Wu L."/>
            <person name="Ma J."/>
        </authorList>
    </citation>
    <scope>NUCLEOTIDE SEQUENCE [LARGE SCALE GENOMIC DNA]</scope>
    <source>
        <strain evidence="4">CECT 7477</strain>
    </source>
</reference>
<comment type="similarity">
    <text evidence="1">Belongs to the FAH family.</text>
</comment>
<dbReference type="Gene3D" id="3.90.850.10">
    <property type="entry name" value="Fumarylacetoacetase-like, C-terminal domain"/>
    <property type="match status" value="1"/>
</dbReference>
<accession>A0ABV8JLC3</accession>
<organism evidence="3 4">
    <name type="scientific">Euzebyella saccharophila</name>
    <dbReference type="NCBI Taxonomy" id="679664"/>
    <lineage>
        <taxon>Bacteria</taxon>
        <taxon>Pseudomonadati</taxon>
        <taxon>Bacteroidota</taxon>
        <taxon>Flavobacteriia</taxon>
        <taxon>Flavobacteriales</taxon>
        <taxon>Flavobacteriaceae</taxon>
        <taxon>Euzebyella</taxon>
    </lineage>
</organism>
<protein>
    <submittedName>
        <fullName evidence="3">Fumarylacetoacetate hydrolase family protein</fullName>
    </submittedName>
</protein>
<dbReference type="SUPFAM" id="SSF56529">
    <property type="entry name" value="FAH"/>
    <property type="match status" value="1"/>
</dbReference>
<dbReference type="PANTHER" id="PTHR42796">
    <property type="entry name" value="FUMARYLACETOACETATE HYDROLASE DOMAIN-CONTAINING PROTEIN 2A-RELATED"/>
    <property type="match status" value="1"/>
</dbReference>
<dbReference type="Proteomes" id="UP001595814">
    <property type="component" value="Unassembled WGS sequence"/>
</dbReference>
<name>A0ABV8JLC3_9FLAO</name>
<evidence type="ECO:0000313" key="3">
    <source>
        <dbReference type="EMBL" id="MFC4094946.1"/>
    </source>
</evidence>
<keyword evidence="4" id="KW-1185">Reference proteome</keyword>
<gene>
    <name evidence="3" type="ORF">ACFOUT_03615</name>
</gene>